<dbReference type="InterPro" id="IPR002306">
    <property type="entry name" value="Trp-tRNA-ligase"/>
</dbReference>
<keyword evidence="8 10" id="KW-0030">Aminoacyl-tRNA synthetase</keyword>
<name>A0AAV8VPY0_9CUCU</name>
<comment type="caution">
    <text evidence="11">The sequence shown here is derived from an EMBL/GenBank/DDBJ whole genome shotgun (WGS) entry which is preliminary data.</text>
</comment>
<comment type="subcellular location">
    <subcellularLocation>
        <location evidence="1">Mitochondrion</location>
    </subcellularLocation>
</comment>
<evidence type="ECO:0000256" key="8">
    <source>
        <dbReference type="ARBA" id="ARBA00023146"/>
    </source>
</evidence>
<gene>
    <name evidence="11" type="ORF">NQ315_016343</name>
</gene>
<dbReference type="AlphaFoldDB" id="A0AAV8VPY0"/>
<keyword evidence="6 10" id="KW-0067">ATP-binding</keyword>
<dbReference type="Gene3D" id="1.10.240.10">
    <property type="entry name" value="Tyrosyl-Transfer RNA Synthetase"/>
    <property type="match status" value="1"/>
</dbReference>
<keyword evidence="5 10" id="KW-0547">Nucleotide-binding</keyword>
<reference evidence="11 12" key="1">
    <citation type="journal article" date="2023" name="Insect Mol. Biol.">
        <title>Genome sequencing provides insights into the evolution of gene families encoding plant cell wall-degrading enzymes in longhorned beetles.</title>
        <authorList>
            <person name="Shin N.R."/>
            <person name="Okamura Y."/>
            <person name="Kirsch R."/>
            <person name="Pauchet Y."/>
        </authorList>
    </citation>
    <scope>NUCLEOTIDE SEQUENCE [LARGE SCALE GENOMIC DNA]</scope>
    <source>
        <strain evidence="11">EAD_L_NR</strain>
    </source>
</reference>
<dbReference type="NCBIfam" id="TIGR00233">
    <property type="entry name" value="trpS"/>
    <property type="match status" value="1"/>
</dbReference>
<sequence length="395" mass="44413">MLIRNIIARSSKRFTARKLFSTSASDVMKPGPQYPKRIFSGIQPTGAIHLGNYLGAIAQWVKLQQQNEDMILSIVDLHAMTLPHEPKKLSENILQMTATLLGCGIDPEKVILFQQSAVPAHTELCWCLGCISTMARLGHLPQYKEKSKDMKDIPLGLFVYPVLQTADILIYKQVNKIQIVTPAVKSLYGFRSTHVPVGEDQVQQIQLCQELARMFNNRFGQTFPIPHSIITGTEYARLRSLRDPEKKMSKSDPDPKSRICLTDKPEDIARNVKKAVTDFISEVTYDPVLRPGVSNLISIHSFVTNKSVEEICTEATGLNTGQYKQVVADTLVSYLKPVQDKICRYLSDRQYLLDVLKEGSEKASEISERNLEEVRYKLGLKFKAKSESKSVGGRV</sequence>
<dbReference type="CDD" id="cd00806">
    <property type="entry name" value="TrpRS_core"/>
    <property type="match status" value="1"/>
</dbReference>
<dbReference type="InterPro" id="IPR001412">
    <property type="entry name" value="aa-tRNA-synth_I_CS"/>
</dbReference>
<evidence type="ECO:0000256" key="7">
    <source>
        <dbReference type="ARBA" id="ARBA00022917"/>
    </source>
</evidence>
<dbReference type="GO" id="GO:0005759">
    <property type="term" value="C:mitochondrial matrix"/>
    <property type="evidence" value="ECO:0007669"/>
    <property type="project" value="TreeGrafter"/>
</dbReference>
<dbReference type="EMBL" id="JANEYG010000044">
    <property type="protein sequence ID" value="KAJ8916204.1"/>
    <property type="molecule type" value="Genomic_DNA"/>
</dbReference>
<dbReference type="PANTHER" id="PTHR43766">
    <property type="entry name" value="TRYPTOPHAN--TRNA LIGASE, MITOCHONDRIAL"/>
    <property type="match status" value="1"/>
</dbReference>
<evidence type="ECO:0000256" key="6">
    <source>
        <dbReference type="ARBA" id="ARBA00022840"/>
    </source>
</evidence>
<protein>
    <recommendedName>
        <fullName evidence="3">tryptophan--tRNA ligase</fullName>
        <ecNumber evidence="3">6.1.1.2</ecNumber>
    </recommendedName>
    <alternativeName>
        <fullName evidence="9">Tryptophanyl-tRNA synthetase</fullName>
    </alternativeName>
</protein>
<dbReference type="InterPro" id="IPR014729">
    <property type="entry name" value="Rossmann-like_a/b/a_fold"/>
</dbReference>
<dbReference type="GO" id="GO:0004830">
    <property type="term" value="F:tryptophan-tRNA ligase activity"/>
    <property type="evidence" value="ECO:0007669"/>
    <property type="project" value="UniProtKB-EC"/>
</dbReference>
<accession>A0AAV8VPY0</accession>
<dbReference type="PRINTS" id="PR01039">
    <property type="entry name" value="TRNASYNTHTRP"/>
</dbReference>
<dbReference type="GO" id="GO:0070183">
    <property type="term" value="P:mitochondrial tryptophanyl-tRNA aminoacylation"/>
    <property type="evidence" value="ECO:0007669"/>
    <property type="project" value="TreeGrafter"/>
</dbReference>
<evidence type="ECO:0000313" key="12">
    <source>
        <dbReference type="Proteomes" id="UP001159042"/>
    </source>
</evidence>
<evidence type="ECO:0000256" key="3">
    <source>
        <dbReference type="ARBA" id="ARBA00013161"/>
    </source>
</evidence>
<evidence type="ECO:0000256" key="4">
    <source>
        <dbReference type="ARBA" id="ARBA00022598"/>
    </source>
</evidence>
<dbReference type="GO" id="GO:0005524">
    <property type="term" value="F:ATP binding"/>
    <property type="evidence" value="ECO:0007669"/>
    <property type="project" value="UniProtKB-KW"/>
</dbReference>
<keyword evidence="7 10" id="KW-0648">Protein biosynthesis</keyword>
<evidence type="ECO:0000256" key="1">
    <source>
        <dbReference type="ARBA" id="ARBA00004173"/>
    </source>
</evidence>
<evidence type="ECO:0000256" key="5">
    <source>
        <dbReference type="ARBA" id="ARBA00022741"/>
    </source>
</evidence>
<comment type="similarity">
    <text evidence="2 10">Belongs to the class-I aminoacyl-tRNA synthetase family.</text>
</comment>
<dbReference type="PANTHER" id="PTHR43766:SF1">
    <property type="entry name" value="TRYPTOPHAN--TRNA LIGASE, MITOCHONDRIAL"/>
    <property type="match status" value="1"/>
</dbReference>
<dbReference type="FunFam" id="1.10.240.10:FF:000002">
    <property type="entry name" value="Tryptophan--tRNA ligase"/>
    <property type="match status" value="1"/>
</dbReference>
<evidence type="ECO:0000256" key="9">
    <source>
        <dbReference type="ARBA" id="ARBA00030268"/>
    </source>
</evidence>
<proteinExistence type="inferred from homology"/>
<dbReference type="InterPro" id="IPR002305">
    <property type="entry name" value="aa-tRNA-synth_Ic"/>
</dbReference>
<keyword evidence="12" id="KW-1185">Reference proteome</keyword>
<dbReference type="EC" id="6.1.1.2" evidence="3"/>
<dbReference type="Proteomes" id="UP001159042">
    <property type="component" value="Unassembled WGS sequence"/>
</dbReference>
<dbReference type="Pfam" id="PF00579">
    <property type="entry name" value="tRNA-synt_1b"/>
    <property type="match status" value="1"/>
</dbReference>
<evidence type="ECO:0000256" key="10">
    <source>
        <dbReference type="RuleBase" id="RU363036"/>
    </source>
</evidence>
<dbReference type="SUPFAM" id="SSF52374">
    <property type="entry name" value="Nucleotidylyl transferase"/>
    <property type="match status" value="1"/>
</dbReference>
<evidence type="ECO:0000256" key="2">
    <source>
        <dbReference type="ARBA" id="ARBA00005594"/>
    </source>
</evidence>
<keyword evidence="4 10" id="KW-0436">Ligase</keyword>
<dbReference type="Gene3D" id="3.40.50.620">
    <property type="entry name" value="HUPs"/>
    <property type="match status" value="1"/>
</dbReference>
<dbReference type="PROSITE" id="PS00178">
    <property type="entry name" value="AA_TRNA_LIGASE_I"/>
    <property type="match status" value="1"/>
</dbReference>
<evidence type="ECO:0000313" key="11">
    <source>
        <dbReference type="EMBL" id="KAJ8916204.1"/>
    </source>
</evidence>
<dbReference type="InterPro" id="IPR050203">
    <property type="entry name" value="Trp-tRNA_synthetase"/>
</dbReference>
<organism evidence="11 12">
    <name type="scientific">Exocentrus adspersus</name>
    <dbReference type="NCBI Taxonomy" id="1586481"/>
    <lineage>
        <taxon>Eukaryota</taxon>
        <taxon>Metazoa</taxon>
        <taxon>Ecdysozoa</taxon>
        <taxon>Arthropoda</taxon>
        <taxon>Hexapoda</taxon>
        <taxon>Insecta</taxon>
        <taxon>Pterygota</taxon>
        <taxon>Neoptera</taxon>
        <taxon>Endopterygota</taxon>
        <taxon>Coleoptera</taxon>
        <taxon>Polyphaga</taxon>
        <taxon>Cucujiformia</taxon>
        <taxon>Chrysomeloidea</taxon>
        <taxon>Cerambycidae</taxon>
        <taxon>Lamiinae</taxon>
        <taxon>Acanthocinini</taxon>
        <taxon>Exocentrus</taxon>
    </lineage>
</organism>